<gene>
    <name evidence="2" type="ORF">EA457_01305</name>
</gene>
<evidence type="ECO:0000313" key="2">
    <source>
        <dbReference type="EMBL" id="QGH01290.1"/>
    </source>
</evidence>
<protein>
    <submittedName>
        <fullName evidence="2">ECF transporter S component</fullName>
    </submittedName>
</protein>
<sequence length="183" mass="19717">MTKVKTQVLTFIAAAIALNYLGANIALFLKLPLYLDMVGTLLIALLFGPWLGAVTAIVSALLSWMTTDIFALFYAPVAIITALTAGVFLRQNSKAKDLIWKALCISFPGTLVASIITVILFKGITSSGSSLLVQMLHGLGLDLTVSVIVIQAGTDYLDRLVSLLLVLMISKALRKQLPHLFQI</sequence>
<keyword evidence="1" id="KW-0812">Transmembrane</keyword>
<reference evidence="2 3" key="1">
    <citation type="submission" date="2018-10" db="EMBL/GenBank/DDBJ databases">
        <title>Comparative Genomics Analysis of the Streptococcus dysgalactiae subspecies dysgalactiae.</title>
        <authorList>
            <person name="Koh T.H."/>
            <person name="Abdul Rahman N."/>
            <person name="Sessions O.M."/>
        </authorList>
    </citation>
    <scope>NUCLEOTIDE SEQUENCE [LARGE SCALE GENOMIC DNA]</scope>
    <source>
        <strain evidence="2 3">DB60705-15</strain>
    </source>
</reference>
<dbReference type="Gene3D" id="1.10.1760.20">
    <property type="match status" value="1"/>
</dbReference>
<proteinExistence type="predicted"/>
<keyword evidence="1" id="KW-1133">Transmembrane helix</keyword>
<accession>A0A9X7X7S1</accession>
<dbReference type="EMBL" id="CP033165">
    <property type="protein sequence ID" value="QGH01290.1"/>
    <property type="molecule type" value="Genomic_DNA"/>
</dbReference>
<evidence type="ECO:0000256" key="1">
    <source>
        <dbReference type="SAM" id="Phobius"/>
    </source>
</evidence>
<dbReference type="AlphaFoldDB" id="A0A9X7X7S1"/>
<dbReference type="InterPro" id="IPR024529">
    <property type="entry name" value="ECF_trnsprt_substrate-spec"/>
</dbReference>
<feature type="transmembrane region" description="Helical" evidence="1">
    <location>
        <begin position="71"/>
        <end position="90"/>
    </location>
</feature>
<evidence type="ECO:0000313" key="3">
    <source>
        <dbReference type="Proteomes" id="UP000347383"/>
    </source>
</evidence>
<feature type="transmembrane region" description="Helical" evidence="1">
    <location>
        <begin position="41"/>
        <end position="65"/>
    </location>
</feature>
<dbReference type="GO" id="GO:0022857">
    <property type="term" value="F:transmembrane transporter activity"/>
    <property type="evidence" value="ECO:0007669"/>
    <property type="project" value="InterPro"/>
</dbReference>
<dbReference type="Proteomes" id="UP000347383">
    <property type="component" value="Chromosome"/>
</dbReference>
<dbReference type="Pfam" id="PF12822">
    <property type="entry name" value="ECF_trnsprt"/>
    <property type="match status" value="1"/>
</dbReference>
<feature type="transmembrane region" description="Helical" evidence="1">
    <location>
        <begin position="102"/>
        <end position="124"/>
    </location>
</feature>
<organism evidence="2 3">
    <name type="scientific">Streptococcus dysgalactiae subsp. dysgalactiae</name>
    <dbReference type="NCBI Taxonomy" id="99822"/>
    <lineage>
        <taxon>Bacteria</taxon>
        <taxon>Bacillati</taxon>
        <taxon>Bacillota</taxon>
        <taxon>Bacilli</taxon>
        <taxon>Lactobacillales</taxon>
        <taxon>Streptococcaceae</taxon>
        <taxon>Streptococcus</taxon>
    </lineage>
</organism>
<name>A0A9X7X7S1_STRDY</name>
<dbReference type="RefSeq" id="WP_154412517.1">
    <property type="nucleotide sequence ID" value="NZ_CP033165.1"/>
</dbReference>
<keyword evidence="1" id="KW-0472">Membrane</keyword>
<feature type="transmembrane region" description="Helical" evidence="1">
    <location>
        <begin position="6"/>
        <end position="29"/>
    </location>
</feature>